<keyword evidence="6" id="KW-1185">Reference proteome</keyword>
<dbReference type="SUPFAM" id="SSF48403">
    <property type="entry name" value="Ankyrin repeat"/>
    <property type="match status" value="1"/>
</dbReference>
<organism evidence="5 6">
    <name type="scientific">Takifugu rubripes</name>
    <name type="common">Japanese pufferfish</name>
    <name type="synonym">Fugu rubripes</name>
    <dbReference type="NCBI Taxonomy" id="31033"/>
    <lineage>
        <taxon>Eukaryota</taxon>
        <taxon>Metazoa</taxon>
        <taxon>Chordata</taxon>
        <taxon>Craniata</taxon>
        <taxon>Vertebrata</taxon>
        <taxon>Euteleostomi</taxon>
        <taxon>Actinopterygii</taxon>
        <taxon>Neopterygii</taxon>
        <taxon>Teleostei</taxon>
        <taxon>Neoteleostei</taxon>
        <taxon>Acanthomorphata</taxon>
        <taxon>Eupercaria</taxon>
        <taxon>Tetraodontiformes</taxon>
        <taxon>Tetradontoidea</taxon>
        <taxon>Tetraodontidae</taxon>
        <taxon>Takifugu</taxon>
    </lineage>
</organism>
<reference evidence="5" key="2">
    <citation type="submission" date="2025-08" db="UniProtKB">
        <authorList>
            <consortium name="Ensembl"/>
        </authorList>
    </citation>
    <scope>IDENTIFICATION</scope>
</reference>
<dbReference type="Gene3D" id="1.25.40.20">
    <property type="entry name" value="Ankyrin repeat-containing domain"/>
    <property type="match status" value="1"/>
</dbReference>
<dbReference type="Pfam" id="PF00651">
    <property type="entry name" value="BTB"/>
    <property type="match status" value="1"/>
</dbReference>
<dbReference type="Proteomes" id="UP000005226">
    <property type="component" value="Chromosome 9"/>
</dbReference>
<dbReference type="Gene3D" id="3.30.710.10">
    <property type="entry name" value="Potassium Channel Kv1.1, Chain A"/>
    <property type="match status" value="1"/>
</dbReference>
<dbReference type="InterPro" id="IPR059008">
    <property type="entry name" value="ABTB2/3_histone"/>
</dbReference>
<dbReference type="InterPro" id="IPR036770">
    <property type="entry name" value="Ankyrin_rpt-contain_sf"/>
</dbReference>
<dbReference type="PROSITE" id="PS50088">
    <property type="entry name" value="ANK_REPEAT"/>
    <property type="match status" value="2"/>
</dbReference>
<protein>
    <submittedName>
        <fullName evidence="5">Ankyrin repeat and BTB domain containing 3</fullName>
    </submittedName>
</protein>
<dbReference type="InterPro" id="IPR009072">
    <property type="entry name" value="Histone-fold"/>
</dbReference>
<dbReference type="PROSITE" id="PS50097">
    <property type="entry name" value="BTB"/>
    <property type="match status" value="1"/>
</dbReference>
<dbReference type="PROSITE" id="PS50297">
    <property type="entry name" value="ANK_REP_REGION"/>
    <property type="match status" value="2"/>
</dbReference>
<dbReference type="InterPro" id="IPR002110">
    <property type="entry name" value="Ankyrin_rpt"/>
</dbReference>
<evidence type="ECO:0000256" key="1">
    <source>
        <dbReference type="ARBA" id="ARBA00022737"/>
    </source>
</evidence>
<dbReference type="InterPro" id="IPR011333">
    <property type="entry name" value="SKP1/BTB/POZ_sf"/>
</dbReference>
<dbReference type="SUPFAM" id="SSF47113">
    <property type="entry name" value="Histone-fold"/>
    <property type="match status" value="1"/>
</dbReference>
<accession>A0A674P1T5</accession>
<name>A0A674P1T5_TAKRU</name>
<dbReference type="FunFam" id="3.30.710.10:FF:000030">
    <property type="entry name" value="Ankyrin repeat and BTB/POZ domain-containing protein BTBD11"/>
    <property type="match status" value="1"/>
</dbReference>
<dbReference type="AlphaFoldDB" id="A0A674P1T5"/>
<dbReference type="GO" id="GO:0046982">
    <property type="term" value="F:protein heterodimerization activity"/>
    <property type="evidence" value="ECO:0007669"/>
    <property type="project" value="InterPro"/>
</dbReference>
<dbReference type="SUPFAM" id="SSF54695">
    <property type="entry name" value="POZ domain"/>
    <property type="match status" value="1"/>
</dbReference>
<dbReference type="InterPro" id="IPR052089">
    <property type="entry name" value="Ankyrin-BTB/POZ_domain"/>
</dbReference>
<gene>
    <name evidence="5" type="primary">btbd11b</name>
</gene>
<dbReference type="CDD" id="cd22913">
    <property type="entry name" value="HFD_ABTB2-like"/>
    <property type="match status" value="1"/>
</dbReference>
<dbReference type="Pfam" id="PF00023">
    <property type="entry name" value="Ank"/>
    <property type="match status" value="2"/>
</dbReference>
<dbReference type="Gene3D" id="1.10.20.10">
    <property type="entry name" value="Histone, subunit A"/>
    <property type="match status" value="1"/>
</dbReference>
<feature type="repeat" description="ANK" evidence="3">
    <location>
        <begin position="510"/>
        <end position="542"/>
    </location>
</feature>
<evidence type="ECO:0000313" key="5">
    <source>
        <dbReference type="Ensembl" id="ENSTRUP00000079037.1"/>
    </source>
</evidence>
<sequence>MARSSKTAARTLEDLTLDSGYGGAADSFRSSSASLCCSEAHGANHWHLTDSMHSRHNSLDTVNTVLVEDAEILESTGRLAKLPELEDVPWSLGEVACALSRDEEVRLPTLPQDVLLRLSVMVSRALVRVAREAQRLSLRYAKCTKYEIQSAIRIVLSWTVSINCISAALSALSMYNMSTEEEKFSRGKSVRCGLIFNVGKFFRWMVDSRVAVRIHEHAAIYLAACMESLFREVYARVLRSAPLERDNGIPKFTVETLEQAVSSDAEVWGSLLPWQHLICGKNANGVLSLPEGLVLQQQQQQRAGKSSEGNAYSQSDLRSVEQCLLATTVGSISELSDLVSRAMHYLQPLHTKNHNNGTPMHQKSTVIHWQPEAIYTLCYFMHCPQMEWENPNVEPSKVTLQNERPFMVLPPLMEWVRVAVVHTEHRRSFTVDSDDVRQAARLLLPGVDCEPRQLRTDDCVCASRRLDAASTEAKFLQDLGFRMLSCGRTDLVKQAVNLLGPDGINSMSEQGMTPLMYACVRGDEAMVQMLLDAGADINSEVVHKHPSVFPETRQATPLTFAVLHGHVPVVQLLLDAKANVEGSLQDGMENYTETPLQLAAAAGVPWTLHTWLESLRTCFCQHRRPLIQGLLKEFSCIEEEEYTEELVTHGLPLMFQILRASKNEVISQQLAAIFTQCYGPYPIPKLAEIKRKQTSRLDPHFLNNKEMSDVTFLVEGKPFYAHKVLLFTASNRFKTLLANRPCGENTCIEISNVKYHIFQLVMQYLYYGGTETLHIRNTDIMELLSAAKFFQLEALQRHCEIVCSKNINTETCVEIYNHTRVYTCINQFLEAPDLASYIEGYFLKNMVILIELEPFKQLLYDAPPDSPGSDILQELEKTLALRIQSIHLSSSKGSVV</sequence>
<dbReference type="SMART" id="SM00248">
    <property type="entry name" value="ANK"/>
    <property type="match status" value="3"/>
</dbReference>
<feature type="repeat" description="ANK" evidence="3">
    <location>
        <begin position="553"/>
        <end position="585"/>
    </location>
</feature>
<feature type="domain" description="BTB" evidence="4">
    <location>
        <begin position="708"/>
        <end position="774"/>
    </location>
</feature>
<evidence type="ECO:0000313" key="6">
    <source>
        <dbReference type="Proteomes" id="UP000005226"/>
    </source>
</evidence>
<dbReference type="SMART" id="SM00225">
    <property type="entry name" value="BTB"/>
    <property type="match status" value="1"/>
</dbReference>
<dbReference type="Ensembl" id="ENSTRUT00000078946.1">
    <property type="protein sequence ID" value="ENSTRUP00000079037.1"/>
    <property type="gene ID" value="ENSTRUG00000003690.3"/>
</dbReference>
<dbReference type="PANTHER" id="PTHR46071">
    <property type="entry name" value="ANKYRIN REPEAT AND BTB/POZ DOMAIN-CONTAINING"/>
    <property type="match status" value="1"/>
</dbReference>
<evidence type="ECO:0000256" key="3">
    <source>
        <dbReference type="PROSITE-ProRule" id="PRU00023"/>
    </source>
</evidence>
<dbReference type="GeneTree" id="ENSGT00940000156419"/>
<keyword evidence="1" id="KW-0677">Repeat</keyword>
<dbReference type="Pfam" id="PF26281">
    <property type="entry name" value="Histone_ABTB"/>
    <property type="match status" value="1"/>
</dbReference>
<keyword evidence="2 3" id="KW-0040">ANK repeat</keyword>
<evidence type="ECO:0000256" key="2">
    <source>
        <dbReference type="ARBA" id="ARBA00023043"/>
    </source>
</evidence>
<dbReference type="PANTHER" id="PTHR46071:SF1">
    <property type="entry name" value="ANKYRIN REPEAT AND BTB_POZ DOMAIN-CONTAINING PROTEIN 3"/>
    <property type="match status" value="1"/>
</dbReference>
<dbReference type="InterPro" id="IPR000210">
    <property type="entry name" value="BTB/POZ_dom"/>
</dbReference>
<reference evidence="5 6" key="1">
    <citation type="journal article" date="2011" name="Genome Biol. Evol.">
        <title>Integration of the genetic map and genome assembly of fugu facilitates insights into distinct features of genome evolution in teleosts and mammals.</title>
        <authorList>
            <person name="Kai W."/>
            <person name="Kikuchi K."/>
            <person name="Tohari S."/>
            <person name="Chew A.K."/>
            <person name="Tay A."/>
            <person name="Fujiwara A."/>
            <person name="Hosoya S."/>
            <person name="Suetake H."/>
            <person name="Naruse K."/>
            <person name="Brenner S."/>
            <person name="Suzuki Y."/>
            <person name="Venkatesh B."/>
        </authorList>
    </citation>
    <scope>NUCLEOTIDE SEQUENCE [LARGE SCALE GENOMIC DNA]</scope>
</reference>
<evidence type="ECO:0000259" key="4">
    <source>
        <dbReference type="PROSITE" id="PS50097"/>
    </source>
</evidence>
<reference evidence="5" key="3">
    <citation type="submission" date="2025-09" db="UniProtKB">
        <authorList>
            <consortium name="Ensembl"/>
        </authorList>
    </citation>
    <scope>IDENTIFICATION</scope>
</reference>
<proteinExistence type="predicted"/>